<dbReference type="InterPro" id="IPR029058">
    <property type="entry name" value="AB_hydrolase_fold"/>
</dbReference>
<dbReference type="AlphaFoldDB" id="Q9L8R2"/>
<comment type="similarity">
    <text evidence="1">Belongs to the thioesterase family.</text>
</comment>
<name>Q9L8R2_STUST</name>
<reference evidence="3" key="2">
    <citation type="journal article" date="2001" name="Appl. Environ. Microbiol.">
        <title>Antimicrobial properties of pyridine-2,6-dithiocarboxylic acid, a metal chelator produced by Pseudomonas spp.</title>
        <authorList>
            <person name="Sebat J.L."/>
            <person name="Paszczynski A.J."/>
            <person name="Cortese M.S."/>
            <person name="Crawford R.L."/>
        </authorList>
    </citation>
    <scope>NUCLEOTIDE SEQUENCE</scope>
    <source>
        <strain evidence="3">KC</strain>
    </source>
</reference>
<organism evidence="3">
    <name type="scientific">Stutzerimonas stutzeri</name>
    <name type="common">Pseudomonas stutzeri</name>
    <dbReference type="NCBI Taxonomy" id="316"/>
    <lineage>
        <taxon>Bacteria</taxon>
        <taxon>Pseudomonadati</taxon>
        <taxon>Pseudomonadota</taxon>
        <taxon>Gammaproteobacteria</taxon>
        <taxon>Pseudomonadales</taxon>
        <taxon>Pseudomonadaceae</taxon>
        <taxon>Stutzerimonas</taxon>
    </lineage>
</organism>
<proteinExistence type="inferred from homology"/>
<evidence type="ECO:0000313" key="3">
    <source>
        <dbReference type="EMBL" id="AAF33126.1"/>
    </source>
</evidence>
<dbReference type="PANTHER" id="PTHR11487">
    <property type="entry name" value="THIOESTERASE"/>
    <property type="match status" value="1"/>
</dbReference>
<dbReference type="EMBL" id="AF196567">
    <property type="protein sequence ID" value="AAF33126.1"/>
    <property type="molecule type" value="Genomic_DNA"/>
</dbReference>
<dbReference type="Pfam" id="PF00975">
    <property type="entry name" value="Thioesterase"/>
    <property type="match status" value="1"/>
</dbReference>
<accession>Q9L8R2</accession>
<reference evidence="3" key="4">
    <citation type="submission" date="2003-02" db="EMBL/GenBank/DDBJ databases">
        <title>Identification of Genes Required for Transport of Pyridine-2,6-Dithiocarboxylic Acid (Pdtc) and Resistance to its Antimicrobial Activity.</title>
        <authorList>
            <person name="Sebat J.L."/>
            <person name="Erwin D."/>
            <person name="Crawford R.L."/>
        </authorList>
    </citation>
    <scope>NUCLEOTIDE SEQUENCE</scope>
    <source>
        <strain evidence="3">KC</strain>
    </source>
</reference>
<dbReference type="GO" id="GO:0008610">
    <property type="term" value="P:lipid biosynthetic process"/>
    <property type="evidence" value="ECO:0007669"/>
    <property type="project" value="TreeGrafter"/>
</dbReference>
<evidence type="ECO:0000256" key="1">
    <source>
        <dbReference type="ARBA" id="ARBA00007169"/>
    </source>
</evidence>
<feature type="domain" description="Thioesterase" evidence="2">
    <location>
        <begin position="125"/>
        <end position="310"/>
    </location>
</feature>
<evidence type="ECO:0000259" key="2">
    <source>
        <dbReference type="Pfam" id="PF00975"/>
    </source>
</evidence>
<dbReference type="PANTHER" id="PTHR11487:SF0">
    <property type="entry name" value="S-ACYL FATTY ACID SYNTHASE THIOESTERASE, MEDIUM CHAIN"/>
    <property type="match status" value="1"/>
</dbReference>
<reference evidence="3" key="3">
    <citation type="journal article" date="2002" name="BioMetals">
        <title>Metal chelating properties of pyridine-2,6-bis(thiocarboxylic acid) produced by Pseudomonas spp. and the biological activities of the formed complexes.</title>
        <authorList>
            <person name="Cortese M.S."/>
            <person name="Paszczynski A."/>
            <person name="Lewis T.A."/>
            <person name="Sebat J.L."/>
            <person name="Borek V."/>
            <person name="Crawford R.L."/>
        </authorList>
    </citation>
    <scope>NUCLEOTIDE SEQUENCE</scope>
    <source>
        <strain evidence="3">KC</strain>
    </source>
</reference>
<gene>
    <name evidence="3" type="primary">pdtorfB</name>
</gene>
<dbReference type="ESTHER" id="psest-PDTORFB">
    <property type="family name" value="Thioesterase"/>
</dbReference>
<dbReference type="InterPro" id="IPR012223">
    <property type="entry name" value="TEII"/>
</dbReference>
<dbReference type="Gene3D" id="3.40.50.1820">
    <property type="entry name" value="alpha/beta hydrolase"/>
    <property type="match status" value="1"/>
</dbReference>
<sequence length="313" mass="34270">MNSSAACRTIAASSRPWCVARWWTVMASPSTASSSCSRPAFTRRPAAKSSARRCASSISPRNWTCCNETRCPFSPGAVAGRCGGTSEPGLFPLRRRQRARVFSRGKRPPKAFASCMPSNCPAAARRLREPFAESLAQLAEAFAEQCRALPNKPLILFGHSLGALLAYETARVLLAKGERPPVQLLVSSRQSPDWLPACAGLPALNDQALRDYLGNLAGTPPEVLQSKAMMDLAVPVLQADLKLILNYQHRHLQPLSIPVLVFGAISDQQVRYESLLSWERISGEGFSLRMIEGGHFAVMQQPQWVLDQVQTEL</sequence>
<protein>
    <submittedName>
        <fullName evidence="3">Putative thioesterase</fullName>
    </submittedName>
</protein>
<dbReference type="InterPro" id="IPR001031">
    <property type="entry name" value="Thioesterase"/>
</dbReference>
<reference evidence="3" key="1">
    <citation type="journal article" date="2000" name="Environ. Microbiol.">
        <title>A Pseudomonas stutzeri gene cluster encoding the biosynthesis of the CCl4-dechlorination agent pyridine-2,6-bis(thiocarboxylic acid).</title>
        <authorList>
            <person name="Lewis T.A."/>
            <person name="Cortese M.S."/>
            <person name="Sebat J.L."/>
            <person name="Green T.L."/>
            <person name="Lee C.H."/>
            <person name="Crawford R.L."/>
        </authorList>
    </citation>
    <scope>NUCLEOTIDE SEQUENCE</scope>
    <source>
        <strain evidence="3">KC</strain>
    </source>
</reference>
<dbReference type="SUPFAM" id="SSF53474">
    <property type="entry name" value="alpha/beta-Hydrolases"/>
    <property type="match status" value="1"/>
</dbReference>